<feature type="domain" description="Activator of Hsp90 ATPase homologue 1/2-like C-terminal" evidence="2">
    <location>
        <begin position="20"/>
        <end position="157"/>
    </location>
</feature>
<organism evidence="3 4">
    <name type="scientific">Leifsonia poae</name>
    <dbReference type="NCBI Taxonomy" id="110933"/>
    <lineage>
        <taxon>Bacteria</taxon>
        <taxon>Bacillati</taxon>
        <taxon>Actinomycetota</taxon>
        <taxon>Actinomycetes</taxon>
        <taxon>Micrococcales</taxon>
        <taxon>Microbacteriaceae</taxon>
        <taxon>Leifsonia</taxon>
    </lineage>
</organism>
<dbReference type="Pfam" id="PF08327">
    <property type="entry name" value="AHSA1"/>
    <property type="match status" value="1"/>
</dbReference>
<dbReference type="InterPro" id="IPR013538">
    <property type="entry name" value="ASHA1/2-like_C"/>
</dbReference>
<evidence type="ECO:0000259" key="2">
    <source>
        <dbReference type="Pfam" id="PF08327"/>
    </source>
</evidence>
<dbReference type="Gene3D" id="3.30.530.20">
    <property type="match status" value="1"/>
</dbReference>
<dbReference type="Proteomes" id="UP001142372">
    <property type="component" value="Unassembled WGS sequence"/>
</dbReference>
<name>A0A9W6H9N1_9MICO</name>
<proteinExistence type="inferred from homology"/>
<sequence length="165" mass="18530">MSAATVTRHSDGLTITRRFAAPRELVFRALSEPEHLKQWWGPPDYPVDQCSVDFRPGGVWHYSLRGRHGGEVWARSVYREIVPPERVTYVERSSDPSGAVTDDRPGAFVTITLKNDGDGTVFTARIRYQTPLDRDRAIQGGVEHGFSRALDQLDDLLIRLGAALR</sequence>
<gene>
    <name evidence="3" type="ORF">GCM10017584_15730</name>
</gene>
<comment type="caution">
    <text evidence="3">The sequence shown here is derived from an EMBL/GenBank/DDBJ whole genome shotgun (WGS) entry which is preliminary data.</text>
</comment>
<reference evidence="3" key="2">
    <citation type="submission" date="2023-01" db="EMBL/GenBank/DDBJ databases">
        <authorList>
            <person name="Sun Q."/>
            <person name="Evtushenko L."/>
        </authorList>
    </citation>
    <scope>NUCLEOTIDE SEQUENCE</scope>
    <source>
        <strain evidence="3">VKM Ac-1401</strain>
    </source>
</reference>
<dbReference type="InterPro" id="IPR023393">
    <property type="entry name" value="START-like_dom_sf"/>
</dbReference>
<dbReference type="RefSeq" id="WP_271176674.1">
    <property type="nucleotide sequence ID" value="NZ_BAAAJO010000005.1"/>
</dbReference>
<protein>
    <submittedName>
        <fullName evidence="3">Activator of HSP90 ATPase</fullName>
    </submittedName>
</protein>
<evidence type="ECO:0000313" key="4">
    <source>
        <dbReference type="Proteomes" id="UP001142372"/>
    </source>
</evidence>
<dbReference type="SUPFAM" id="SSF55961">
    <property type="entry name" value="Bet v1-like"/>
    <property type="match status" value="1"/>
</dbReference>
<evidence type="ECO:0000313" key="3">
    <source>
        <dbReference type="EMBL" id="GLJ75999.1"/>
    </source>
</evidence>
<evidence type="ECO:0000256" key="1">
    <source>
        <dbReference type="ARBA" id="ARBA00006817"/>
    </source>
</evidence>
<keyword evidence="4" id="KW-1185">Reference proteome</keyword>
<accession>A0A9W6H9N1</accession>
<dbReference type="AlphaFoldDB" id="A0A9W6H9N1"/>
<comment type="similarity">
    <text evidence="1">Belongs to the AHA1 family.</text>
</comment>
<dbReference type="EMBL" id="BSEN01000006">
    <property type="protein sequence ID" value="GLJ75999.1"/>
    <property type="molecule type" value="Genomic_DNA"/>
</dbReference>
<reference evidence="3" key="1">
    <citation type="journal article" date="2014" name="Int. J. Syst. Evol. Microbiol.">
        <title>Complete genome sequence of Corynebacterium casei LMG S-19264T (=DSM 44701T), isolated from a smear-ripened cheese.</title>
        <authorList>
            <consortium name="US DOE Joint Genome Institute (JGI-PGF)"/>
            <person name="Walter F."/>
            <person name="Albersmeier A."/>
            <person name="Kalinowski J."/>
            <person name="Ruckert C."/>
        </authorList>
    </citation>
    <scope>NUCLEOTIDE SEQUENCE</scope>
    <source>
        <strain evidence="3">VKM Ac-1401</strain>
    </source>
</reference>